<protein>
    <submittedName>
        <fullName evidence="2">Uncharacterized protein</fullName>
    </submittedName>
</protein>
<accession>A0A9D4ATM2</accession>
<keyword evidence="3" id="KW-1185">Reference proteome</keyword>
<feature type="region of interest" description="Disordered" evidence="1">
    <location>
        <begin position="1"/>
        <end position="31"/>
    </location>
</feature>
<gene>
    <name evidence="2" type="ORF">KIL84_022337</name>
</gene>
<comment type="caution">
    <text evidence="2">The sequence shown here is derived from an EMBL/GenBank/DDBJ whole genome shotgun (WGS) entry which is preliminary data.</text>
</comment>
<evidence type="ECO:0000313" key="3">
    <source>
        <dbReference type="Proteomes" id="UP000827986"/>
    </source>
</evidence>
<organism evidence="2 3">
    <name type="scientific">Mauremys mutica</name>
    <name type="common">yellowpond turtle</name>
    <dbReference type="NCBI Taxonomy" id="74926"/>
    <lineage>
        <taxon>Eukaryota</taxon>
        <taxon>Metazoa</taxon>
        <taxon>Chordata</taxon>
        <taxon>Craniata</taxon>
        <taxon>Vertebrata</taxon>
        <taxon>Euteleostomi</taxon>
        <taxon>Archelosauria</taxon>
        <taxon>Testudinata</taxon>
        <taxon>Testudines</taxon>
        <taxon>Cryptodira</taxon>
        <taxon>Durocryptodira</taxon>
        <taxon>Testudinoidea</taxon>
        <taxon>Geoemydidae</taxon>
        <taxon>Geoemydinae</taxon>
        <taxon>Mauremys</taxon>
    </lineage>
</organism>
<name>A0A9D4ATM2_9SAUR</name>
<proteinExistence type="predicted"/>
<reference evidence="2" key="1">
    <citation type="submission" date="2021-09" db="EMBL/GenBank/DDBJ databases">
        <title>The genome of Mauremys mutica provides insights into the evolution of semi-aquatic lifestyle.</title>
        <authorList>
            <person name="Gong S."/>
            <person name="Gao Y."/>
        </authorList>
    </citation>
    <scope>NUCLEOTIDE SEQUENCE</scope>
    <source>
        <strain evidence="2">MM-2020</strain>
        <tissue evidence="2">Muscle</tissue>
    </source>
</reference>
<dbReference type="EMBL" id="JAHDVG010000476">
    <property type="protein sequence ID" value="KAH1175812.1"/>
    <property type="molecule type" value="Genomic_DNA"/>
</dbReference>
<dbReference type="Proteomes" id="UP000827986">
    <property type="component" value="Unassembled WGS sequence"/>
</dbReference>
<evidence type="ECO:0000313" key="2">
    <source>
        <dbReference type="EMBL" id="KAH1175812.1"/>
    </source>
</evidence>
<dbReference type="AlphaFoldDB" id="A0A9D4ATM2"/>
<sequence>MCCPPSRPSWTGQDWGSPGVRPTPDTEGSSELAQPLLGRLLTWHKAAAQRPRAWLKCHPQHIAEPKSRGARGGACTPSRRRRPTPPITILYQVPAKPCPP</sequence>
<evidence type="ECO:0000256" key="1">
    <source>
        <dbReference type="SAM" id="MobiDB-lite"/>
    </source>
</evidence>
<feature type="region of interest" description="Disordered" evidence="1">
    <location>
        <begin position="60"/>
        <end position="85"/>
    </location>
</feature>